<comment type="caution">
    <text evidence="2">The sequence shown here is derived from an EMBL/GenBank/DDBJ whole genome shotgun (WGS) entry which is preliminary data.</text>
</comment>
<sequence length="615" mass="71097">MVSIFFAQEKPNIVWITIEDTSPQFIGCYGNKNASTPNIDKLAKEGIKFTNAFATGTVCSASRSAIITGVPTYKIGTGNHRSNFPIPDFIHGFPYYLKQHGYYTSNNVKTDYNVADEKVMIAESWDESSKKATWSNRKDKKQPFFSVFNFAASHQSRTMSMPFDWYKKYVWNYLPEEDRIGDKDFEMPAYFKDSPEMRKQFARVYNSIKLTDNRIGKLLQKLEDDNLKENTIIFFYADHGEGIPRAKTNGINLGYRVPFIVHFPEKFKHLSPWGKVGSVSSELINFEDLAPTLISLSGGKVPDYLKGRVLVGKNRDQERNHLLLSSDRADNGPDLTRTITDGKFVYSRNFQPFTPEMRYIRYIEQAEITQQMRKDLKVGTLNDVQENIFKTRPFEVLYDIENDIWESNNLANNPKYEAVLQKMRKQLDNAILKARDVHFATEYKIAEISKETTPYQFRLNEEKYPFQKIYKVASLSGKKGKKIARKQAKYLKSNTEEIRYWAITGFLSQEKEFIACYKKEITKALDDKFPPVKITAAAVSFEHFGDKKSENILKEFSKSNNLDLALLSINYLLYINNKQPFIETIQEAKKLPNRNYNVKSACTDFLMIVELGKNQ</sequence>
<name>A0A2S7WPT9_9FLAO</name>
<dbReference type="Gene3D" id="3.40.720.10">
    <property type="entry name" value="Alkaline Phosphatase, subunit A"/>
    <property type="match status" value="1"/>
</dbReference>
<accession>A0A2S7WPT9</accession>
<dbReference type="EMBL" id="MSCN01000001">
    <property type="protein sequence ID" value="PQJ79609.1"/>
    <property type="molecule type" value="Genomic_DNA"/>
</dbReference>
<dbReference type="CDD" id="cd16027">
    <property type="entry name" value="SGSH"/>
    <property type="match status" value="1"/>
</dbReference>
<dbReference type="Pfam" id="PF00884">
    <property type="entry name" value="Sulfatase"/>
    <property type="match status" value="1"/>
</dbReference>
<dbReference type="Proteomes" id="UP000238882">
    <property type="component" value="Unassembled WGS sequence"/>
</dbReference>
<evidence type="ECO:0000259" key="1">
    <source>
        <dbReference type="Pfam" id="PF00884"/>
    </source>
</evidence>
<dbReference type="PANTHER" id="PTHR43751:SF1">
    <property type="entry name" value="SULFATASE ATSG-RELATED"/>
    <property type="match status" value="1"/>
</dbReference>
<reference evidence="2 3" key="1">
    <citation type="submission" date="2016-12" db="EMBL/GenBank/DDBJ databases">
        <title>Trade-off between light-utilization and light-protection in marine flavobacteria.</title>
        <authorList>
            <person name="Kumagai Y."/>
            <person name="Yoshizawa S."/>
            <person name="Kogure K."/>
            <person name="Iwasaki W."/>
        </authorList>
    </citation>
    <scope>NUCLEOTIDE SEQUENCE [LARGE SCALE GENOMIC DNA]</scope>
    <source>
        <strain evidence="2 3">NBRC 108759</strain>
    </source>
</reference>
<feature type="domain" description="Sulfatase N-terminal" evidence="1">
    <location>
        <begin position="11"/>
        <end position="298"/>
    </location>
</feature>
<organism evidence="2 3">
    <name type="scientific">Polaribacter porphyrae</name>
    <dbReference type="NCBI Taxonomy" id="1137780"/>
    <lineage>
        <taxon>Bacteria</taxon>
        <taxon>Pseudomonadati</taxon>
        <taxon>Bacteroidota</taxon>
        <taxon>Flavobacteriia</taxon>
        <taxon>Flavobacteriales</taxon>
        <taxon>Flavobacteriaceae</taxon>
    </lineage>
</organism>
<gene>
    <name evidence="2" type="ORF">BTO18_10685</name>
</gene>
<dbReference type="InterPro" id="IPR017850">
    <property type="entry name" value="Alkaline_phosphatase_core_sf"/>
</dbReference>
<dbReference type="AlphaFoldDB" id="A0A2S7WPT9"/>
<dbReference type="InterPro" id="IPR052701">
    <property type="entry name" value="GAG_Ulvan_Degrading_Sulfatases"/>
</dbReference>
<evidence type="ECO:0000313" key="3">
    <source>
        <dbReference type="Proteomes" id="UP000238882"/>
    </source>
</evidence>
<keyword evidence="3" id="KW-1185">Reference proteome</keyword>
<protein>
    <submittedName>
        <fullName evidence="2">Sulfatase</fullName>
    </submittedName>
</protein>
<dbReference type="PANTHER" id="PTHR43751">
    <property type="entry name" value="SULFATASE"/>
    <property type="match status" value="1"/>
</dbReference>
<dbReference type="InterPro" id="IPR000917">
    <property type="entry name" value="Sulfatase_N"/>
</dbReference>
<evidence type="ECO:0000313" key="2">
    <source>
        <dbReference type="EMBL" id="PQJ79609.1"/>
    </source>
</evidence>
<proteinExistence type="predicted"/>
<dbReference type="OrthoDB" id="9789742at2"/>
<dbReference type="SUPFAM" id="SSF53649">
    <property type="entry name" value="Alkaline phosphatase-like"/>
    <property type="match status" value="1"/>
</dbReference>